<keyword evidence="4" id="KW-0255">Endonuclease</keyword>
<dbReference type="Pfam" id="PF07927">
    <property type="entry name" value="HicA_toxin"/>
    <property type="match status" value="1"/>
</dbReference>
<evidence type="ECO:0000256" key="1">
    <source>
        <dbReference type="ARBA" id="ARBA00006620"/>
    </source>
</evidence>
<keyword evidence="5" id="KW-0378">Hydrolase</keyword>
<keyword evidence="3" id="KW-0540">Nuclease</keyword>
<dbReference type="GO" id="GO:0004519">
    <property type="term" value="F:endonuclease activity"/>
    <property type="evidence" value="ECO:0007669"/>
    <property type="project" value="UniProtKB-KW"/>
</dbReference>
<evidence type="ECO:0000313" key="9">
    <source>
        <dbReference type="Proteomes" id="UP000265562"/>
    </source>
</evidence>
<dbReference type="SUPFAM" id="SSF54786">
    <property type="entry name" value="YcfA/nrd intein domain"/>
    <property type="match status" value="1"/>
</dbReference>
<dbReference type="AlphaFoldDB" id="A0A385Q1X9"/>
<keyword evidence="6" id="KW-0694">RNA-binding</keyword>
<dbReference type="KEGG" id="lua:D4A81_09920"/>
<dbReference type="Gene3D" id="3.30.920.30">
    <property type="entry name" value="Hypothetical protein"/>
    <property type="match status" value="1"/>
</dbReference>
<evidence type="ECO:0000256" key="2">
    <source>
        <dbReference type="ARBA" id="ARBA00022649"/>
    </source>
</evidence>
<evidence type="ECO:0000256" key="6">
    <source>
        <dbReference type="ARBA" id="ARBA00022884"/>
    </source>
</evidence>
<dbReference type="InterPro" id="IPR012933">
    <property type="entry name" value="HicA_mRNA_interferase"/>
</dbReference>
<dbReference type="InterPro" id="IPR038570">
    <property type="entry name" value="HicA_sf"/>
</dbReference>
<keyword evidence="7" id="KW-0346">Stress response</keyword>
<dbReference type="OrthoDB" id="9799854at2"/>
<keyword evidence="2" id="KW-1277">Toxin-antitoxin system</keyword>
<comment type="similarity">
    <text evidence="1">Belongs to the HicA mRNA interferase family.</text>
</comment>
<gene>
    <name evidence="8" type="ORF">D4A81_09920</name>
</gene>
<sequence>MKKGELIKILKKSGCYLKREGTRHEIWISPITQNMFEVPRHAKEITVGTLNKILKDAGLK</sequence>
<dbReference type="RefSeq" id="WP_111524785.1">
    <property type="nucleotide sequence ID" value="NZ_CP032364.1"/>
</dbReference>
<evidence type="ECO:0000256" key="3">
    <source>
        <dbReference type="ARBA" id="ARBA00022722"/>
    </source>
</evidence>
<dbReference type="GO" id="GO:0003729">
    <property type="term" value="F:mRNA binding"/>
    <property type="evidence" value="ECO:0007669"/>
    <property type="project" value="InterPro"/>
</dbReference>
<dbReference type="Proteomes" id="UP000265562">
    <property type="component" value="Chromosome"/>
</dbReference>
<reference evidence="8 9" key="1">
    <citation type="submission" date="2018-09" db="EMBL/GenBank/DDBJ databases">
        <title>Genome sequencing of Lachnoanaerobaculum umeaense DSM 23576.</title>
        <authorList>
            <person name="Kook J.-K."/>
            <person name="Park S.-N."/>
            <person name="Lim Y.K."/>
        </authorList>
    </citation>
    <scope>NUCLEOTIDE SEQUENCE [LARGE SCALE GENOMIC DNA]</scope>
    <source>
        <strain evidence="9">DSM 23576 \ CCUG 58757</strain>
    </source>
</reference>
<name>A0A385Q1X9_9FIRM</name>
<evidence type="ECO:0000256" key="4">
    <source>
        <dbReference type="ARBA" id="ARBA00022759"/>
    </source>
</evidence>
<protein>
    <submittedName>
        <fullName evidence="8">Type II toxin-antitoxin system HicA family toxin</fullName>
    </submittedName>
</protein>
<accession>A0A385Q1X9</accession>
<evidence type="ECO:0000313" key="8">
    <source>
        <dbReference type="EMBL" id="AYB00226.1"/>
    </source>
</evidence>
<keyword evidence="9" id="KW-1185">Reference proteome</keyword>
<evidence type="ECO:0000256" key="7">
    <source>
        <dbReference type="ARBA" id="ARBA00023016"/>
    </source>
</evidence>
<dbReference type="EMBL" id="CP032364">
    <property type="protein sequence ID" value="AYB00226.1"/>
    <property type="molecule type" value="Genomic_DNA"/>
</dbReference>
<dbReference type="GO" id="GO:0016787">
    <property type="term" value="F:hydrolase activity"/>
    <property type="evidence" value="ECO:0007669"/>
    <property type="project" value="UniProtKB-KW"/>
</dbReference>
<proteinExistence type="inferred from homology"/>
<evidence type="ECO:0000256" key="5">
    <source>
        <dbReference type="ARBA" id="ARBA00022801"/>
    </source>
</evidence>
<organism evidence="8 9">
    <name type="scientific">Lachnoanaerobaculum umeaense</name>
    <dbReference type="NCBI Taxonomy" id="617123"/>
    <lineage>
        <taxon>Bacteria</taxon>
        <taxon>Bacillati</taxon>
        <taxon>Bacillota</taxon>
        <taxon>Clostridia</taxon>
        <taxon>Lachnospirales</taxon>
        <taxon>Lachnospiraceae</taxon>
        <taxon>Lachnoanaerobaculum</taxon>
    </lineage>
</organism>